<evidence type="ECO:0000256" key="1">
    <source>
        <dbReference type="ARBA" id="ARBA00022741"/>
    </source>
</evidence>
<dbReference type="Proteomes" id="UP000304900">
    <property type="component" value="Unassembled WGS sequence"/>
</dbReference>
<dbReference type="InterPro" id="IPR036187">
    <property type="entry name" value="DNA_mismatch_repair_MutS_sf"/>
</dbReference>
<dbReference type="GO" id="GO:0006298">
    <property type="term" value="P:mismatch repair"/>
    <property type="evidence" value="ECO:0007669"/>
    <property type="project" value="InterPro"/>
</dbReference>
<dbReference type="InterPro" id="IPR045076">
    <property type="entry name" value="MutS"/>
</dbReference>
<evidence type="ECO:0000256" key="4">
    <source>
        <dbReference type="SAM" id="Phobius"/>
    </source>
</evidence>
<keyword evidence="7" id="KW-1185">Reference proteome</keyword>
<dbReference type="Pfam" id="PF00488">
    <property type="entry name" value="MutS_V"/>
    <property type="match status" value="1"/>
</dbReference>
<dbReference type="SUPFAM" id="SSF52540">
    <property type="entry name" value="P-loop containing nucleoside triphosphate hydrolases"/>
    <property type="match status" value="1"/>
</dbReference>
<dbReference type="GO" id="GO:0005524">
    <property type="term" value="F:ATP binding"/>
    <property type="evidence" value="ECO:0007669"/>
    <property type="project" value="UniProtKB-KW"/>
</dbReference>
<gene>
    <name evidence="6" type="ORF">FDK13_27050</name>
</gene>
<dbReference type="OrthoDB" id="9802448at2"/>
<dbReference type="RefSeq" id="WP_137343142.1">
    <property type="nucleotide sequence ID" value="NZ_SZVO01000015.1"/>
</dbReference>
<dbReference type="PANTHER" id="PTHR11361:SF99">
    <property type="entry name" value="DNA MISMATCH REPAIR PROTEIN"/>
    <property type="match status" value="1"/>
</dbReference>
<dbReference type="GO" id="GO:0005829">
    <property type="term" value="C:cytosol"/>
    <property type="evidence" value="ECO:0007669"/>
    <property type="project" value="TreeGrafter"/>
</dbReference>
<dbReference type="SMART" id="SM00534">
    <property type="entry name" value="MUTSac"/>
    <property type="match status" value="1"/>
</dbReference>
<keyword evidence="4" id="KW-0812">Transmembrane</keyword>
<dbReference type="AlphaFoldDB" id="A0A4U6CXP3"/>
<dbReference type="Gene3D" id="1.10.1420.10">
    <property type="match status" value="1"/>
</dbReference>
<dbReference type="SUPFAM" id="SSF48334">
    <property type="entry name" value="DNA repair protein MutS, domain III"/>
    <property type="match status" value="1"/>
</dbReference>
<keyword evidence="3" id="KW-0238">DNA-binding</keyword>
<dbReference type="GO" id="GO:0030983">
    <property type="term" value="F:mismatched DNA binding"/>
    <property type="evidence" value="ECO:0007669"/>
    <property type="project" value="InterPro"/>
</dbReference>
<keyword evidence="4" id="KW-0472">Membrane</keyword>
<feature type="domain" description="DNA mismatch repair proteins mutS family" evidence="5">
    <location>
        <begin position="431"/>
        <end position="610"/>
    </location>
</feature>
<evidence type="ECO:0000256" key="2">
    <source>
        <dbReference type="ARBA" id="ARBA00022840"/>
    </source>
</evidence>
<organism evidence="6 7">
    <name type="scientific">Dyadobacter frigoris</name>
    <dbReference type="NCBI Taxonomy" id="2576211"/>
    <lineage>
        <taxon>Bacteria</taxon>
        <taxon>Pseudomonadati</taxon>
        <taxon>Bacteroidota</taxon>
        <taxon>Cytophagia</taxon>
        <taxon>Cytophagales</taxon>
        <taxon>Spirosomataceae</taxon>
        <taxon>Dyadobacter</taxon>
    </lineage>
</organism>
<evidence type="ECO:0000313" key="6">
    <source>
        <dbReference type="EMBL" id="TKT88605.1"/>
    </source>
</evidence>
<evidence type="ECO:0000259" key="5">
    <source>
        <dbReference type="SMART" id="SM00534"/>
    </source>
</evidence>
<feature type="transmembrane region" description="Helical" evidence="4">
    <location>
        <begin position="209"/>
        <end position="229"/>
    </location>
</feature>
<comment type="caution">
    <text evidence="6">The sequence shown here is derived from an EMBL/GenBank/DDBJ whole genome shotgun (WGS) entry which is preliminary data.</text>
</comment>
<accession>A0A4U6CXP3</accession>
<dbReference type="InterPro" id="IPR027417">
    <property type="entry name" value="P-loop_NTPase"/>
</dbReference>
<feature type="transmembrane region" description="Helical" evidence="4">
    <location>
        <begin position="21"/>
        <end position="42"/>
    </location>
</feature>
<keyword evidence="1" id="KW-0547">Nucleotide-binding</keyword>
<dbReference type="GO" id="GO:0140664">
    <property type="term" value="F:ATP-dependent DNA damage sensor activity"/>
    <property type="evidence" value="ECO:0007669"/>
    <property type="project" value="InterPro"/>
</dbReference>
<dbReference type="InterPro" id="IPR000432">
    <property type="entry name" value="DNA_mismatch_repair_MutS_C"/>
</dbReference>
<dbReference type="EMBL" id="SZVO01000015">
    <property type="protein sequence ID" value="TKT88605.1"/>
    <property type="molecule type" value="Genomic_DNA"/>
</dbReference>
<feature type="transmembrane region" description="Helical" evidence="4">
    <location>
        <begin position="336"/>
        <end position="354"/>
    </location>
</feature>
<reference evidence="6 7" key="1">
    <citation type="submission" date="2019-05" db="EMBL/GenBank/DDBJ databases">
        <title>Dyadobacter AR-3-8 sp. nov., isolated from arctic soil.</title>
        <authorList>
            <person name="Chaudhary D.K."/>
        </authorList>
    </citation>
    <scope>NUCLEOTIDE SEQUENCE [LARGE SCALE GENOMIC DNA]</scope>
    <source>
        <strain evidence="6 7">AR-3-8</strain>
    </source>
</reference>
<evidence type="ECO:0000313" key="7">
    <source>
        <dbReference type="Proteomes" id="UP000304900"/>
    </source>
</evidence>
<sequence length="615" mass="70429">MDKYKSNILEYKSSLAILSKSLERLSTIRLLIFIFSTILIYFFANEGLLTLLLITVPLGALSFGIIIKRHKKVAFEKKHVTFLKEINEAEILRLENKLSEFPSGEKFVDPNHSYAADLDVFGKYSIFQLLNRTTTESGYSLLAEWLKESASREIIAERQAAIQELTPKLDWRQNFQASGMHYTYNKSEYNKLVSWVEEPGQLLTNQTGYFILCIFLSILSTIATGYFLLNILSTSWLAAMIPFIVTFLLNLFVSRKLKPIAGEIIENTQHNVKILGAYRSIISLIETEKFNSNLLLRLQSSLSLNFYSAANEINRLRVILETLQLRGIKGESMQRNIIYSVFNVLWLLDIYWIILTEKWRGRNRAHLRSWAYTVSEFEVLNSLAGFSYSNPTYSFPEIKQEPYNMHFEMLGHPLIDHRSRVCNDFNLTGRGEIVMITGSNMAGKSTFLRTLGVNLVLSLMGAPCCAKLAYVSQMHLFTSMRTQDNLEEGVSSFYAELKRIEQLLKLIKDGQAIFFLLDEMFKGTNSEDRHRGGFSLIKQLKDLNAFGIISTHDLELAKLAGKHHIVNNRSFNSEIQEGEMIFNYGLSEGICSDFNASELMRRSGINIIFNMEEGW</sequence>
<evidence type="ECO:0000256" key="3">
    <source>
        <dbReference type="ARBA" id="ARBA00023125"/>
    </source>
</evidence>
<feature type="transmembrane region" description="Helical" evidence="4">
    <location>
        <begin position="48"/>
        <end position="67"/>
    </location>
</feature>
<keyword evidence="2" id="KW-0067">ATP-binding</keyword>
<protein>
    <submittedName>
        <fullName evidence="6">DNA mismatch repair protein MutS</fullName>
    </submittedName>
</protein>
<keyword evidence="4" id="KW-1133">Transmembrane helix</keyword>
<name>A0A4U6CXP3_9BACT</name>
<feature type="transmembrane region" description="Helical" evidence="4">
    <location>
        <begin position="235"/>
        <end position="253"/>
    </location>
</feature>
<dbReference type="Gene3D" id="3.40.50.300">
    <property type="entry name" value="P-loop containing nucleotide triphosphate hydrolases"/>
    <property type="match status" value="1"/>
</dbReference>
<proteinExistence type="predicted"/>
<dbReference type="PANTHER" id="PTHR11361">
    <property type="entry name" value="DNA MISMATCH REPAIR PROTEIN MUTS FAMILY MEMBER"/>
    <property type="match status" value="1"/>
</dbReference>